<reference evidence="2 3" key="1">
    <citation type="submission" date="2023-07" db="EMBL/GenBank/DDBJ databases">
        <title>Sequencing the genomes of 1000 actinobacteria strains.</title>
        <authorList>
            <person name="Klenk H.-P."/>
        </authorList>
    </citation>
    <scope>NUCLEOTIDE SEQUENCE [LARGE SCALE GENOMIC DNA]</scope>
    <source>
        <strain evidence="2 3">DSM 44109</strain>
    </source>
</reference>
<proteinExistence type="predicted"/>
<keyword evidence="1" id="KW-0812">Transmembrane</keyword>
<dbReference type="EMBL" id="JAUSRB010000002">
    <property type="protein sequence ID" value="MDP9865892.1"/>
    <property type="molecule type" value="Genomic_DNA"/>
</dbReference>
<dbReference type="Proteomes" id="UP001230426">
    <property type="component" value="Unassembled WGS sequence"/>
</dbReference>
<keyword evidence="1" id="KW-1133">Transmembrane helix</keyword>
<keyword evidence="3" id="KW-1185">Reference proteome</keyword>
<gene>
    <name evidence="2" type="ORF">J2S55_005158</name>
</gene>
<keyword evidence="1" id="KW-0472">Membrane</keyword>
<evidence type="ECO:0000313" key="2">
    <source>
        <dbReference type="EMBL" id="MDP9865892.1"/>
    </source>
</evidence>
<feature type="transmembrane region" description="Helical" evidence="1">
    <location>
        <begin position="152"/>
        <end position="172"/>
    </location>
</feature>
<name>A0ABT9R9G6_9ACTN</name>
<feature type="transmembrane region" description="Helical" evidence="1">
    <location>
        <begin position="101"/>
        <end position="122"/>
    </location>
</feature>
<evidence type="ECO:0000313" key="3">
    <source>
        <dbReference type="Proteomes" id="UP001230426"/>
    </source>
</evidence>
<feature type="transmembrane region" description="Helical" evidence="1">
    <location>
        <begin position="74"/>
        <end position="92"/>
    </location>
</feature>
<dbReference type="RefSeq" id="WP_306865793.1">
    <property type="nucleotide sequence ID" value="NZ_JAUSRB010000002.1"/>
</dbReference>
<accession>A0ABT9R9G6</accession>
<evidence type="ECO:0000256" key="1">
    <source>
        <dbReference type="SAM" id="Phobius"/>
    </source>
</evidence>
<comment type="caution">
    <text evidence="2">The sequence shown here is derived from an EMBL/GenBank/DDBJ whole genome shotgun (WGS) entry which is preliminary data.</text>
</comment>
<protein>
    <submittedName>
        <fullName evidence="2">Cytochrome bd-type quinol oxidase subunit 1</fullName>
    </submittedName>
</protein>
<organism evidence="2 3">
    <name type="scientific">Streptosporangium brasiliense</name>
    <dbReference type="NCBI Taxonomy" id="47480"/>
    <lineage>
        <taxon>Bacteria</taxon>
        <taxon>Bacillati</taxon>
        <taxon>Actinomycetota</taxon>
        <taxon>Actinomycetes</taxon>
        <taxon>Streptosporangiales</taxon>
        <taxon>Streptosporangiaceae</taxon>
        <taxon>Streptosporangium</taxon>
    </lineage>
</organism>
<sequence>MRVWHRWSAAALLATFPSVMAWVGSDLIASTGLFYYDIRVWHGIGIHPLAQGLGVGYLGSTGIDVVQVLADIEVIMLALALPVPMVGVAALLRRRWRYRTTLVVAVVLGILAAVNIAANIVGPWSDLTQCPPTELTDIPEDYSCYINNRGVWVPPLLYGLAYAFAAYILITLRGRALADAPRSPDSQDHASAST</sequence>